<evidence type="ECO:0000256" key="3">
    <source>
        <dbReference type="ARBA" id="ARBA00022801"/>
    </source>
</evidence>
<protein>
    <recommendedName>
        <fullName evidence="1">peptidyl-tRNA hydrolase</fullName>
        <ecNumber evidence="1">3.1.1.29</ecNumber>
    </recommendedName>
</protein>
<dbReference type="EMBL" id="ML996081">
    <property type="protein sequence ID" value="KAF2158097.1"/>
    <property type="molecule type" value="Genomic_DNA"/>
</dbReference>
<dbReference type="GO" id="GO:0000049">
    <property type="term" value="F:tRNA binding"/>
    <property type="evidence" value="ECO:0007669"/>
    <property type="project" value="UniProtKB-KW"/>
</dbReference>
<evidence type="ECO:0000313" key="7">
    <source>
        <dbReference type="EMBL" id="KAF2158097.1"/>
    </source>
</evidence>
<evidence type="ECO:0000256" key="2">
    <source>
        <dbReference type="ARBA" id="ARBA00022555"/>
    </source>
</evidence>
<sequence length="232" mass="24703">MAPAPHLFIASLGNPGAQYALTRHSAGHILLSALASHLGIDFSHSISGHPAARTTVLLPPPKSPHKQRRPKSPPDGSTPPPSPPPPAVEDRVEWTLFPSPAYMNDSGPAVLKAYKSHLRSSSPSDRPTRLIVLYDSLDHQPAALVLRNPANGLSAKGHNGIKSLLAACGADRDLRGLEWGRIGVGIGRGGGEKGSREAGDVSRWVLGRMRGEEVERLRGEVGRLRGLLEGIR</sequence>
<keyword evidence="4" id="KW-0694">RNA-binding</keyword>
<accession>A0A9P4MM68</accession>
<reference evidence="7" key="1">
    <citation type="journal article" date="2020" name="Stud. Mycol.">
        <title>101 Dothideomycetes genomes: a test case for predicting lifestyles and emergence of pathogens.</title>
        <authorList>
            <person name="Haridas S."/>
            <person name="Albert R."/>
            <person name="Binder M."/>
            <person name="Bloem J."/>
            <person name="Labutti K."/>
            <person name="Salamov A."/>
            <person name="Andreopoulos B."/>
            <person name="Baker S."/>
            <person name="Barry K."/>
            <person name="Bills G."/>
            <person name="Bluhm B."/>
            <person name="Cannon C."/>
            <person name="Castanera R."/>
            <person name="Culley D."/>
            <person name="Daum C."/>
            <person name="Ezra D."/>
            <person name="Gonzalez J."/>
            <person name="Henrissat B."/>
            <person name="Kuo A."/>
            <person name="Liang C."/>
            <person name="Lipzen A."/>
            <person name="Lutzoni F."/>
            <person name="Magnuson J."/>
            <person name="Mondo S."/>
            <person name="Nolan M."/>
            <person name="Ohm R."/>
            <person name="Pangilinan J."/>
            <person name="Park H.-J."/>
            <person name="Ramirez L."/>
            <person name="Alfaro M."/>
            <person name="Sun H."/>
            <person name="Tritt A."/>
            <person name="Yoshinaga Y."/>
            <person name="Zwiers L.-H."/>
            <person name="Turgeon B."/>
            <person name="Goodwin S."/>
            <person name="Spatafora J."/>
            <person name="Crous P."/>
            <person name="Grigoriev I."/>
        </authorList>
    </citation>
    <scope>NUCLEOTIDE SEQUENCE</scope>
    <source>
        <strain evidence="7">CBS 260.36</strain>
    </source>
</reference>
<evidence type="ECO:0000256" key="6">
    <source>
        <dbReference type="SAM" id="MobiDB-lite"/>
    </source>
</evidence>
<comment type="similarity">
    <text evidence="5">Belongs to the PTH family.</text>
</comment>
<dbReference type="Proteomes" id="UP000799439">
    <property type="component" value="Unassembled WGS sequence"/>
</dbReference>
<dbReference type="OrthoDB" id="1711136at2759"/>
<keyword evidence="2" id="KW-0820">tRNA-binding</keyword>
<evidence type="ECO:0000256" key="5">
    <source>
        <dbReference type="ARBA" id="ARBA00038063"/>
    </source>
</evidence>
<comment type="caution">
    <text evidence="7">The sequence shown here is derived from an EMBL/GenBank/DDBJ whole genome shotgun (WGS) entry which is preliminary data.</text>
</comment>
<gene>
    <name evidence="7" type="ORF">K461DRAFT_290348</name>
</gene>
<name>A0A9P4MM68_9PEZI</name>
<evidence type="ECO:0000256" key="1">
    <source>
        <dbReference type="ARBA" id="ARBA00013260"/>
    </source>
</evidence>
<dbReference type="SUPFAM" id="SSF53178">
    <property type="entry name" value="Peptidyl-tRNA hydrolase-like"/>
    <property type="match status" value="1"/>
</dbReference>
<evidence type="ECO:0000313" key="8">
    <source>
        <dbReference type="Proteomes" id="UP000799439"/>
    </source>
</evidence>
<dbReference type="InterPro" id="IPR001328">
    <property type="entry name" value="Pept_tRNA_hydro"/>
</dbReference>
<dbReference type="PANTHER" id="PTHR17224:SF1">
    <property type="entry name" value="PEPTIDYL-TRNA HYDROLASE"/>
    <property type="match status" value="1"/>
</dbReference>
<dbReference type="EC" id="3.1.1.29" evidence="1"/>
<organism evidence="7 8">
    <name type="scientific">Myriangium duriaei CBS 260.36</name>
    <dbReference type="NCBI Taxonomy" id="1168546"/>
    <lineage>
        <taxon>Eukaryota</taxon>
        <taxon>Fungi</taxon>
        <taxon>Dikarya</taxon>
        <taxon>Ascomycota</taxon>
        <taxon>Pezizomycotina</taxon>
        <taxon>Dothideomycetes</taxon>
        <taxon>Dothideomycetidae</taxon>
        <taxon>Myriangiales</taxon>
        <taxon>Myriangiaceae</taxon>
        <taxon>Myriangium</taxon>
    </lineage>
</organism>
<evidence type="ECO:0000256" key="4">
    <source>
        <dbReference type="ARBA" id="ARBA00022884"/>
    </source>
</evidence>
<feature type="region of interest" description="Disordered" evidence="6">
    <location>
        <begin position="52"/>
        <end position="90"/>
    </location>
</feature>
<feature type="compositionally biased region" description="Pro residues" evidence="6">
    <location>
        <begin position="76"/>
        <end position="87"/>
    </location>
</feature>
<dbReference type="PANTHER" id="PTHR17224">
    <property type="entry name" value="PEPTIDYL-TRNA HYDROLASE"/>
    <property type="match status" value="1"/>
</dbReference>
<dbReference type="Gene3D" id="3.40.50.1470">
    <property type="entry name" value="Peptidyl-tRNA hydrolase"/>
    <property type="match status" value="1"/>
</dbReference>
<dbReference type="InterPro" id="IPR018171">
    <property type="entry name" value="Pept_tRNA_hydro_CS"/>
</dbReference>
<proteinExistence type="inferred from homology"/>
<dbReference type="InterPro" id="IPR036416">
    <property type="entry name" value="Pept_tRNA_hydro_sf"/>
</dbReference>
<keyword evidence="8" id="KW-1185">Reference proteome</keyword>
<dbReference type="PROSITE" id="PS01196">
    <property type="entry name" value="PEPT_TRNA_HYDROL_2"/>
    <property type="match status" value="1"/>
</dbReference>
<dbReference type="Pfam" id="PF01195">
    <property type="entry name" value="Pept_tRNA_hydro"/>
    <property type="match status" value="1"/>
</dbReference>
<dbReference type="GO" id="GO:0004045">
    <property type="term" value="F:peptidyl-tRNA hydrolase activity"/>
    <property type="evidence" value="ECO:0007669"/>
    <property type="project" value="UniProtKB-EC"/>
</dbReference>
<dbReference type="AlphaFoldDB" id="A0A9P4MM68"/>
<keyword evidence="3 7" id="KW-0378">Hydrolase</keyword>